<keyword evidence="1" id="KW-0106">Calcium</keyword>
<gene>
    <name evidence="4" type="ORF">Ctob_000686</name>
</gene>
<accession>A0A0M0J5Z5</accession>
<keyword evidence="5" id="KW-1185">Reference proteome</keyword>
<feature type="region of interest" description="Disordered" evidence="2">
    <location>
        <begin position="121"/>
        <end position="167"/>
    </location>
</feature>
<dbReference type="SUPFAM" id="SSF47473">
    <property type="entry name" value="EF-hand"/>
    <property type="match status" value="1"/>
</dbReference>
<dbReference type="InterPro" id="IPR011992">
    <property type="entry name" value="EF-hand-dom_pair"/>
</dbReference>
<evidence type="ECO:0000313" key="4">
    <source>
        <dbReference type="EMBL" id="KOO22006.1"/>
    </source>
</evidence>
<dbReference type="Proteomes" id="UP000037460">
    <property type="component" value="Unassembled WGS sequence"/>
</dbReference>
<evidence type="ECO:0000256" key="2">
    <source>
        <dbReference type="SAM" id="MobiDB-lite"/>
    </source>
</evidence>
<feature type="compositionally biased region" description="Basic and acidic residues" evidence="2">
    <location>
        <begin position="134"/>
        <end position="144"/>
    </location>
</feature>
<evidence type="ECO:0000313" key="5">
    <source>
        <dbReference type="Proteomes" id="UP000037460"/>
    </source>
</evidence>
<sequence>MLSDALTCLAVSKPPKGASAEKTVKKKKPRAVPANAGPGGMDGTGGMGGIGSMGSGMAGMIFPIMDKNKDQKISKEEFDAMGGSEEGMDFAQMDKDGDGFVSRKESDGFFALLQAKFVQQQAEHEGGPEAVFEELERQQDEHMKSWGLGGMPNLQELEQKLRANDEL</sequence>
<dbReference type="PROSITE" id="PS50222">
    <property type="entry name" value="EF_HAND_2"/>
    <property type="match status" value="1"/>
</dbReference>
<dbReference type="Pfam" id="PF13202">
    <property type="entry name" value="EF-hand_5"/>
    <property type="match status" value="2"/>
</dbReference>
<proteinExistence type="predicted"/>
<feature type="compositionally biased region" description="Basic and acidic residues" evidence="2">
    <location>
        <begin position="157"/>
        <end position="167"/>
    </location>
</feature>
<dbReference type="PROSITE" id="PS00018">
    <property type="entry name" value="EF_HAND_1"/>
    <property type="match status" value="1"/>
</dbReference>
<evidence type="ECO:0000259" key="3">
    <source>
        <dbReference type="PROSITE" id="PS50222"/>
    </source>
</evidence>
<dbReference type="AlphaFoldDB" id="A0A0M0J5Z5"/>
<reference evidence="5" key="1">
    <citation type="journal article" date="2015" name="PLoS Genet.">
        <title>Genome Sequence and Transcriptome Analyses of Chrysochromulina tobin: Metabolic Tools for Enhanced Algal Fitness in the Prominent Order Prymnesiales (Haptophyceae).</title>
        <authorList>
            <person name="Hovde B.T."/>
            <person name="Deodato C.R."/>
            <person name="Hunsperger H.M."/>
            <person name="Ryken S.A."/>
            <person name="Yost W."/>
            <person name="Jha R.K."/>
            <person name="Patterson J."/>
            <person name="Monnat R.J. Jr."/>
            <person name="Barlow S.B."/>
            <person name="Starkenburg S.R."/>
            <person name="Cattolico R.A."/>
        </authorList>
    </citation>
    <scope>NUCLEOTIDE SEQUENCE</scope>
    <source>
        <strain evidence="5">CCMP291</strain>
    </source>
</reference>
<feature type="region of interest" description="Disordered" evidence="2">
    <location>
        <begin position="14"/>
        <end position="45"/>
    </location>
</feature>
<dbReference type="Gene3D" id="1.10.238.10">
    <property type="entry name" value="EF-hand"/>
    <property type="match status" value="1"/>
</dbReference>
<organism evidence="4 5">
    <name type="scientific">Chrysochromulina tobinii</name>
    <dbReference type="NCBI Taxonomy" id="1460289"/>
    <lineage>
        <taxon>Eukaryota</taxon>
        <taxon>Haptista</taxon>
        <taxon>Haptophyta</taxon>
        <taxon>Prymnesiophyceae</taxon>
        <taxon>Prymnesiales</taxon>
        <taxon>Chrysochromulinaceae</taxon>
        <taxon>Chrysochromulina</taxon>
    </lineage>
</organism>
<protein>
    <recommendedName>
        <fullName evidence="3">EF-hand domain-containing protein</fullName>
    </recommendedName>
</protein>
<evidence type="ECO:0000256" key="1">
    <source>
        <dbReference type="ARBA" id="ARBA00022837"/>
    </source>
</evidence>
<dbReference type="GO" id="GO:0005509">
    <property type="term" value="F:calcium ion binding"/>
    <property type="evidence" value="ECO:0007669"/>
    <property type="project" value="InterPro"/>
</dbReference>
<dbReference type="EMBL" id="JWZX01003317">
    <property type="protein sequence ID" value="KOO22006.1"/>
    <property type="molecule type" value="Genomic_DNA"/>
</dbReference>
<feature type="domain" description="EF-hand" evidence="3">
    <location>
        <begin position="90"/>
        <end position="116"/>
    </location>
</feature>
<comment type="caution">
    <text evidence="4">The sequence shown here is derived from an EMBL/GenBank/DDBJ whole genome shotgun (WGS) entry which is preliminary data.</text>
</comment>
<dbReference type="InterPro" id="IPR018247">
    <property type="entry name" value="EF_Hand_1_Ca_BS"/>
</dbReference>
<dbReference type="InterPro" id="IPR002048">
    <property type="entry name" value="EF_hand_dom"/>
</dbReference>
<name>A0A0M0J5Z5_9EUKA</name>